<evidence type="ECO:0000256" key="1">
    <source>
        <dbReference type="SAM" id="MobiDB-lite"/>
    </source>
</evidence>
<organism evidence="2">
    <name type="scientific">marine metagenome</name>
    <dbReference type="NCBI Taxonomy" id="408172"/>
    <lineage>
        <taxon>unclassified sequences</taxon>
        <taxon>metagenomes</taxon>
        <taxon>ecological metagenomes</taxon>
    </lineage>
</organism>
<accession>A0A382S7C9</accession>
<evidence type="ECO:0000313" key="2">
    <source>
        <dbReference type="EMBL" id="SVD05803.1"/>
    </source>
</evidence>
<sequence length="77" mass="8006">MEVVLAARFGATVPVRLVVDDGSTDRASSTRPTSEPHKPQDDDEVDLSALVDADGAEGSAVERLTKAFPGAALVDPD</sequence>
<gene>
    <name evidence="2" type="ORF">METZ01_LOCUS358657</name>
</gene>
<feature type="region of interest" description="Disordered" evidence="1">
    <location>
        <begin position="20"/>
        <end position="44"/>
    </location>
</feature>
<proteinExistence type="predicted"/>
<name>A0A382S7C9_9ZZZZ</name>
<dbReference type="EMBL" id="UINC01126981">
    <property type="protein sequence ID" value="SVD05803.1"/>
    <property type="molecule type" value="Genomic_DNA"/>
</dbReference>
<dbReference type="AlphaFoldDB" id="A0A382S7C9"/>
<reference evidence="2" key="1">
    <citation type="submission" date="2018-05" db="EMBL/GenBank/DDBJ databases">
        <authorList>
            <person name="Lanie J.A."/>
            <person name="Ng W.-L."/>
            <person name="Kazmierczak K.M."/>
            <person name="Andrzejewski T.M."/>
            <person name="Davidsen T.M."/>
            <person name="Wayne K.J."/>
            <person name="Tettelin H."/>
            <person name="Glass J.I."/>
            <person name="Rusch D."/>
            <person name="Podicherti R."/>
            <person name="Tsui H.-C.T."/>
            <person name="Winkler M.E."/>
        </authorList>
    </citation>
    <scope>NUCLEOTIDE SEQUENCE</scope>
</reference>
<protein>
    <submittedName>
        <fullName evidence="2">Uncharacterized protein</fullName>
    </submittedName>
</protein>